<dbReference type="AlphaFoldDB" id="A0A8C4QF53"/>
<keyword evidence="1" id="KW-1133">Transmembrane helix</keyword>
<proteinExistence type="predicted"/>
<name>A0A8C4QF53_EPTBU</name>
<accession>A0A8C4QF53</accession>
<sequence length="93" mass="10036">MERRAKTRLQSVIPVSTMLGSWLNGVKSLLVVVSIFFFLTGVAVVGLGVWTASNPGEALRVMTSRYRSFPEAAFPLLLVMGTILIAVGVTLLL</sequence>
<evidence type="ECO:0000313" key="3">
    <source>
        <dbReference type="Proteomes" id="UP000694388"/>
    </source>
</evidence>
<dbReference type="Ensembl" id="ENSEBUT00000014459.1">
    <property type="protein sequence ID" value="ENSEBUP00000013883.1"/>
    <property type="gene ID" value="ENSEBUG00000008755.1"/>
</dbReference>
<evidence type="ECO:0000256" key="1">
    <source>
        <dbReference type="SAM" id="Phobius"/>
    </source>
</evidence>
<feature type="transmembrane region" description="Helical" evidence="1">
    <location>
        <begin position="72"/>
        <end position="92"/>
    </location>
</feature>
<dbReference type="Ensembl" id="ENSEBUT00000014469.1">
    <property type="protein sequence ID" value="ENSEBUP00000013893.1"/>
    <property type="gene ID" value="ENSEBUG00000008755.1"/>
</dbReference>
<dbReference type="Proteomes" id="UP000694388">
    <property type="component" value="Unplaced"/>
</dbReference>
<keyword evidence="3" id="KW-1185">Reference proteome</keyword>
<keyword evidence="1" id="KW-0472">Membrane</keyword>
<evidence type="ECO:0000313" key="2">
    <source>
        <dbReference type="Ensembl" id="ENSEBUP00000013893.1"/>
    </source>
</evidence>
<reference evidence="2" key="1">
    <citation type="submission" date="2025-05" db="UniProtKB">
        <authorList>
            <consortium name="Ensembl"/>
        </authorList>
    </citation>
    <scope>IDENTIFICATION</scope>
</reference>
<protein>
    <submittedName>
        <fullName evidence="2">Uncharacterized protein</fullName>
    </submittedName>
</protein>
<feature type="transmembrane region" description="Helical" evidence="1">
    <location>
        <begin position="28"/>
        <end position="52"/>
    </location>
</feature>
<organism evidence="2 3">
    <name type="scientific">Eptatretus burgeri</name>
    <name type="common">Inshore hagfish</name>
    <dbReference type="NCBI Taxonomy" id="7764"/>
    <lineage>
        <taxon>Eukaryota</taxon>
        <taxon>Metazoa</taxon>
        <taxon>Chordata</taxon>
        <taxon>Craniata</taxon>
        <taxon>Vertebrata</taxon>
        <taxon>Cyclostomata</taxon>
        <taxon>Myxini</taxon>
        <taxon>Myxiniformes</taxon>
        <taxon>Myxinidae</taxon>
        <taxon>Eptatretinae</taxon>
        <taxon>Eptatretus</taxon>
    </lineage>
</organism>
<dbReference type="PRINTS" id="PR00259">
    <property type="entry name" value="TMFOUR"/>
</dbReference>
<keyword evidence="1" id="KW-0812">Transmembrane</keyword>